<dbReference type="GO" id="GO:0005886">
    <property type="term" value="C:plasma membrane"/>
    <property type="evidence" value="ECO:0007669"/>
    <property type="project" value="UniProtKB-SubCell"/>
</dbReference>
<evidence type="ECO:0000256" key="6">
    <source>
        <dbReference type="SAM" id="Phobius"/>
    </source>
</evidence>
<dbReference type="EMBL" id="NMQI01000031">
    <property type="protein sequence ID" value="PMB48305.1"/>
    <property type="molecule type" value="Genomic_DNA"/>
</dbReference>
<feature type="transmembrane region" description="Helical" evidence="6">
    <location>
        <begin position="190"/>
        <end position="211"/>
    </location>
</feature>
<feature type="transmembrane region" description="Helical" evidence="6">
    <location>
        <begin position="105"/>
        <end position="127"/>
    </location>
</feature>
<evidence type="ECO:0000313" key="9">
    <source>
        <dbReference type="Proteomes" id="UP000234966"/>
    </source>
</evidence>
<dbReference type="Proteomes" id="UP000234966">
    <property type="component" value="Unassembled WGS sequence"/>
</dbReference>
<dbReference type="InterPro" id="IPR051449">
    <property type="entry name" value="ABC-2_transporter_component"/>
</dbReference>
<evidence type="ECO:0000256" key="2">
    <source>
        <dbReference type="ARBA" id="ARBA00022475"/>
    </source>
</evidence>
<name>A0A2N6MNE6_9CYAN</name>
<evidence type="ECO:0000256" key="5">
    <source>
        <dbReference type="ARBA" id="ARBA00023136"/>
    </source>
</evidence>
<keyword evidence="5 6" id="KW-0472">Membrane</keyword>
<comment type="subcellular location">
    <subcellularLocation>
        <location evidence="1">Cell membrane</location>
        <topology evidence="1">Multi-pass membrane protein</topology>
    </subcellularLocation>
</comment>
<comment type="caution">
    <text evidence="8">The sequence shown here is derived from an EMBL/GenBank/DDBJ whole genome shotgun (WGS) entry which is preliminary data.</text>
</comment>
<protein>
    <recommendedName>
        <fullName evidence="7">ABC-2 type transporter transmembrane domain-containing protein</fullName>
    </recommendedName>
</protein>
<evidence type="ECO:0000256" key="4">
    <source>
        <dbReference type="ARBA" id="ARBA00022989"/>
    </source>
</evidence>
<accession>A0A2N6MNE6</accession>
<dbReference type="InterPro" id="IPR013525">
    <property type="entry name" value="ABC2_TM"/>
</dbReference>
<dbReference type="AlphaFoldDB" id="A0A2N6MNE6"/>
<dbReference type="PANTHER" id="PTHR30294">
    <property type="entry name" value="MEMBRANE COMPONENT OF ABC TRANSPORTER YHHJ-RELATED"/>
    <property type="match status" value="1"/>
</dbReference>
<reference evidence="8 9" key="1">
    <citation type="submission" date="2017-07" db="EMBL/GenBank/DDBJ databases">
        <title>Genomes of Fischerella (Mastigocladus) sp. strains.</title>
        <authorList>
            <person name="Miller S.R."/>
        </authorList>
    </citation>
    <scope>NUCLEOTIDE SEQUENCE [LARGE SCALE GENOMIC DNA]</scope>
    <source>
        <strain evidence="8 9">CCMEE 5330</strain>
    </source>
</reference>
<feature type="domain" description="ABC-2 type transporter transmembrane" evidence="7">
    <location>
        <begin position="53"/>
        <end position="177"/>
    </location>
</feature>
<proteinExistence type="predicted"/>
<evidence type="ECO:0000256" key="1">
    <source>
        <dbReference type="ARBA" id="ARBA00004651"/>
    </source>
</evidence>
<feature type="transmembrane region" description="Helical" evidence="6">
    <location>
        <begin position="217"/>
        <end position="235"/>
    </location>
</feature>
<evidence type="ECO:0000256" key="3">
    <source>
        <dbReference type="ARBA" id="ARBA00022692"/>
    </source>
</evidence>
<gene>
    <name evidence="8" type="ORF">CEN41_01875</name>
</gene>
<feature type="transmembrane region" description="Helical" evidence="6">
    <location>
        <begin position="12"/>
        <end position="33"/>
    </location>
</feature>
<organism evidence="8 9">
    <name type="scientific">Fischerella thermalis CCMEE 5330</name>
    <dbReference type="NCBI Taxonomy" id="2019670"/>
    <lineage>
        <taxon>Bacteria</taxon>
        <taxon>Bacillati</taxon>
        <taxon>Cyanobacteriota</taxon>
        <taxon>Cyanophyceae</taxon>
        <taxon>Nostocales</taxon>
        <taxon>Hapalosiphonaceae</taxon>
        <taxon>Fischerella</taxon>
    </lineage>
</organism>
<keyword evidence="2" id="KW-1003">Cell membrane</keyword>
<feature type="transmembrane region" description="Helical" evidence="6">
    <location>
        <begin position="160"/>
        <end position="178"/>
    </location>
</feature>
<keyword evidence="3 6" id="KW-0812">Transmembrane</keyword>
<dbReference type="Pfam" id="PF12698">
    <property type="entry name" value="ABC2_membrane_3"/>
    <property type="match status" value="1"/>
</dbReference>
<evidence type="ECO:0000259" key="7">
    <source>
        <dbReference type="Pfam" id="PF12698"/>
    </source>
</evidence>
<keyword evidence="4 6" id="KW-1133">Transmembrane helix</keyword>
<feature type="transmembrane region" description="Helical" evidence="6">
    <location>
        <begin position="134"/>
        <end position="154"/>
    </location>
</feature>
<dbReference type="GO" id="GO:0140359">
    <property type="term" value="F:ABC-type transporter activity"/>
    <property type="evidence" value="ECO:0007669"/>
    <property type="project" value="InterPro"/>
</dbReference>
<dbReference type="PANTHER" id="PTHR30294:SF29">
    <property type="entry name" value="MULTIDRUG ABC TRANSPORTER PERMEASE YBHS-RELATED"/>
    <property type="match status" value="1"/>
</dbReference>
<evidence type="ECO:0000313" key="8">
    <source>
        <dbReference type="EMBL" id="PMB48305.1"/>
    </source>
</evidence>
<sequence length="241" mass="26740">MRGTSIIFRRELAAYFTSPVAYLIAAAFLVFTGVTFNQDLAFAITVRPVDPALIPRILTQLLIFIAPLLTMRLLAEENREGTLELLLTAPVSDASIVLGKYLAAWVYYTFLLALTLIYQIILVNIAFPDMSHTLGAYIGIWLYGGATLAVGLVFSALTESQVLAAFLGMITLLILYFADRIGQIVANIDLGLIIFQLTLQGHFIPTFAQGVIRAEDIVYYAGLIVVMLFISIRLVESRRWR</sequence>